<dbReference type="VEuPathDB" id="FungiDB:VP01_2661g1"/>
<keyword evidence="2" id="KW-1185">Reference proteome</keyword>
<dbReference type="EMBL" id="LAVV01007570">
    <property type="protein sequence ID" value="KNZ55493.1"/>
    <property type="molecule type" value="Genomic_DNA"/>
</dbReference>
<accession>A0A0L6V3Y5</accession>
<dbReference type="AlphaFoldDB" id="A0A0L6V3Y5"/>
<reference evidence="1 2" key="1">
    <citation type="submission" date="2015-08" db="EMBL/GenBank/DDBJ databases">
        <title>Next Generation Sequencing and Analysis of the Genome of Puccinia sorghi L Schw, the Causal Agent of Maize Common Rust.</title>
        <authorList>
            <person name="Rochi L."/>
            <person name="Burguener G."/>
            <person name="Darino M."/>
            <person name="Turjanski A."/>
            <person name="Kreff E."/>
            <person name="Dieguez M.J."/>
            <person name="Sacco F."/>
        </authorList>
    </citation>
    <scope>NUCLEOTIDE SEQUENCE [LARGE SCALE GENOMIC DNA]</scope>
    <source>
        <strain evidence="1 2">RO10H11247</strain>
    </source>
</reference>
<evidence type="ECO:0000313" key="1">
    <source>
        <dbReference type="EMBL" id="KNZ55493.1"/>
    </source>
</evidence>
<dbReference type="Proteomes" id="UP000037035">
    <property type="component" value="Unassembled WGS sequence"/>
</dbReference>
<protein>
    <submittedName>
        <fullName evidence="1">Uncharacterized protein</fullName>
    </submittedName>
</protein>
<evidence type="ECO:0000313" key="2">
    <source>
        <dbReference type="Proteomes" id="UP000037035"/>
    </source>
</evidence>
<dbReference type="OrthoDB" id="913043at2759"/>
<organism evidence="1 2">
    <name type="scientific">Puccinia sorghi</name>
    <dbReference type="NCBI Taxonomy" id="27349"/>
    <lineage>
        <taxon>Eukaryota</taxon>
        <taxon>Fungi</taxon>
        <taxon>Dikarya</taxon>
        <taxon>Basidiomycota</taxon>
        <taxon>Pucciniomycotina</taxon>
        <taxon>Pucciniomycetes</taxon>
        <taxon>Pucciniales</taxon>
        <taxon>Pucciniaceae</taxon>
        <taxon>Puccinia</taxon>
    </lineage>
</organism>
<comment type="caution">
    <text evidence="1">The sequence shown here is derived from an EMBL/GenBank/DDBJ whole genome shotgun (WGS) entry which is preliminary data.</text>
</comment>
<sequence>ILQERTLRLGSLTFIKTDRVHLILIFLSCSLVPSNRARVYNHFSNVTFDVSNIEKFITEARSAIVKMEDLSSKNEKNLKSAVSPPFHLFIPQFLSSIPDHHLTWYLIDNLLSI</sequence>
<name>A0A0L6V3Y5_9BASI</name>
<feature type="non-terminal residue" evidence="1">
    <location>
        <position position="1"/>
    </location>
</feature>
<proteinExistence type="predicted"/>
<gene>
    <name evidence="1" type="ORF">VP01_2661g1</name>
</gene>